<evidence type="ECO:0000256" key="3">
    <source>
        <dbReference type="ARBA" id="ARBA00022741"/>
    </source>
</evidence>
<evidence type="ECO:0000256" key="4">
    <source>
        <dbReference type="ARBA" id="ARBA00022777"/>
    </source>
</evidence>
<dbReference type="Proteomes" id="UP000818624">
    <property type="component" value="Chromosome 3"/>
</dbReference>
<keyword evidence="1 8" id="KW-0723">Serine/threonine-protein kinase</keyword>
<evidence type="ECO:0000256" key="9">
    <source>
        <dbReference type="SAM" id="MobiDB-lite"/>
    </source>
</evidence>
<evidence type="ECO:0000256" key="7">
    <source>
        <dbReference type="PROSITE-ProRule" id="PRU10141"/>
    </source>
</evidence>
<dbReference type="PROSITE" id="PS00108">
    <property type="entry name" value="PROTEIN_KINASE_ST"/>
    <property type="match status" value="1"/>
</dbReference>
<dbReference type="SUPFAM" id="SSF56112">
    <property type="entry name" value="Protein kinase-like (PK-like)"/>
    <property type="match status" value="1"/>
</dbReference>
<evidence type="ECO:0000313" key="11">
    <source>
        <dbReference type="EMBL" id="WFD48796.1"/>
    </source>
</evidence>
<feature type="region of interest" description="Disordered" evidence="9">
    <location>
        <begin position="79"/>
        <end position="131"/>
    </location>
</feature>
<evidence type="ECO:0000256" key="5">
    <source>
        <dbReference type="ARBA" id="ARBA00022840"/>
    </source>
</evidence>
<dbReference type="EC" id="2.7.12.2" evidence="11"/>
<keyword evidence="12" id="KW-1185">Reference proteome</keyword>
<dbReference type="SMART" id="SM00220">
    <property type="entry name" value="S_TKc"/>
    <property type="match status" value="1"/>
</dbReference>
<evidence type="ECO:0000256" key="6">
    <source>
        <dbReference type="ARBA" id="ARBA00038035"/>
    </source>
</evidence>
<dbReference type="EMBL" id="CP046236">
    <property type="protein sequence ID" value="WFD48796.1"/>
    <property type="molecule type" value="Genomic_DNA"/>
</dbReference>
<dbReference type="InterPro" id="IPR000719">
    <property type="entry name" value="Prot_kinase_dom"/>
</dbReference>
<dbReference type="InterPro" id="IPR017441">
    <property type="entry name" value="Protein_kinase_ATP_BS"/>
</dbReference>
<feature type="region of interest" description="Disordered" evidence="9">
    <location>
        <begin position="358"/>
        <end position="384"/>
    </location>
</feature>
<organism evidence="11 12">
    <name type="scientific">Malassezia furfur</name>
    <name type="common">Pityriasis versicolor infection agent</name>
    <name type="synonym">Pityrosporum furfur</name>
    <dbReference type="NCBI Taxonomy" id="55194"/>
    <lineage>
        <taxon>Eukaryota</taxon>
        <taxon>Fungi</taxon>
        <taxon>Dikarya</taxon>
        <taxon>Basidiomycota</taxon>
        <taxon>Ustilaginomycotina</taxon>
        <taxon>Malasseziomycetes</taxon>
        <taxon>Malasseziales</taxon>
        <taxon>Malasseziaceae</taxon>
        <taxon>Malassezia</taxon>
    </lineage>
</organism>
<dbReference type="InterPro" id="IPR011009">
    <property type="entry name" value="Kinase-like_dom_sf"/>
</dbReference>
<feature type="compositionally biased region" description="Low complexity" evidence="9">
    <location>
        <begin position="106"/>
        <end position="126"/>
    </location>
</feature>
<keyword evidence="3 7" id="KW-0547">Nucleotide-binding</keyword>
<dbReference type="Gene3D" id="1.10.510.10">
    <property type="entry name" value="Transferase(Phosphotransferase) domain 1"/>
    <property type="match status" value="1"/>
</dbReference>
<gene>
    <name evidence="11" type="primary">STE7</name>
    <name evidence="11" type="ORF">GLX27_003467</name>
</gene>
<dbReference type="InterPro" id="IPR050915">
    <property type="entry name" value="MAP_kinase_kinase"/>
</dbReference>
<feature type="binding site" evidence="7">
    <location>
        <position position="184"/>
    </location>
    <ligand>
        <name>ATP</name>
        <dbReference type="ChEBI" id="CHEBI:30616"/>
    </ligand>
</feature>
<reference evidence="11 12" key="1">
    <citation type="journal article" date="2020" name="Elife">
        <title>Loss of centromere function drives karyotype evolution in closely related Malassezia species.</title>
        <authorList>
            <person name="Sankaranarayanan S.R."/>
            <person name="Ianiri G."/>
            <person name="Coelho M.A."/>
            <person name="Reza M.H."/>
            <person name="Thimmappa B.C."/>
            <person name="Ganguly P."/>
            <person name="Vadnala R.N."/>
            <person name="Sun S."/>
            <person name="Siddharthan R."/>
            <person name="Tellgren-Roth C."/>
            <person name="Dawson T.L."/>
            <person name="Heitman J."/>
            <person name="Sanyal K."/>
        </authorList>
    </citation>
    <scope>NUCLEOTIDE SEQUENCE [LARGE SCALE GENOMIC DNA]</scope>
    <source>
        <strain evidence="11">CBS14141</strain>
    </source>
</reference>
<dbReference type="PROSITE" id="PS00107">
    <property type="entry name" value="PROTEIN_KINASE_ATP"/>
    <property type="match status" value="1"/>
</dbReference>
<dbReference type="PANTHER" id="PTHR47448:SF1">
    <property type="entry name" value="SERINE_THREONINE-PROTEIN KINASE STE7 HOMOLOG"/>
    <property type="match status" value="1"/>
</dbReference>
<sequence>MLGSTAPKRKTRNFKGLLLKDTSVSHAEHVSPLDESGRSFTRLMRPLEEPQDSTAYDNLAGIALGPRAATRLELPDWFSPTLRHPTSSAHPGSDAGPEAVSKTLNGSGSSTQHSSGHSSTGSSQGSNDLSHRLNGLSLRSEEDAAQRLELKNSNLRTLCELGAGNGGTVSKVVHIPTGIVMAKKVVFIDAKPEVRKQILRELQILHECQSQYIVGFYGACLSDIHIYMCMEYMDAGSLDSIYSKHGAIDVDVCGKIVVTVVQGLSYLYEVHRIIHRDVKPSNILVNLRGEIKLCDFGVSGELINSIADTFVGTSTYMSPERIQGDQYSIKSDVWSLGITMIELAHGCFPFALDGEEDTLHAPGQSTTTAASAGRGARDTRAPRQAQPMSILELLQHIVYEPPPRLNPEMHFPPLMVEFVNLCLSKDPAVRPTPMALRDHAYVRQSEARPVDLAAWVHRLGYRAT</sequence>
<keyword evidence="4 11" id="KW-0418">Kinase</keyword>
<feature type="compositionally biased region" description="Low complexity" evidence="9">
    <location>
        <begin position="365"/>
        <end position="374"/>
    </location>
</feature>
<accession>A0ABY8ET81</accession>
<protein>
    <submittedName>
        <fullName evidence="11">Mitogen-activated protein kinase kinase</fullName>
        <ecNumber evidence="11">2.7.12.2</ecNumber>
    </submittedName>
</protein>
<dbReference type="Gene3D" id="3.30.200.20">
    <property type="entry name" value="Phosphorylase Kinase, domain 1"/>
    <property type="match status" value="1"/>
</dbReference>
<keyword evidence="5 7" id="KW-0067">ATP-binding</keyword>
<evidence type="ECO:0000259" key="10">
    <source>
        <dbReference type="PROSITE" id="PS50011"/>
    </source>
</evidence>
<keyword evidence="2 11" id="KW-0808">Transferase</keyword>
<evidence type="ECO:0000256" key="2">
    <source>
        <dbReference type="ARBA" id="ARBA00022679"/>
    </source>
</evidence>
<dbReference type="PROSITE" id="PS50011">
    <property type="entry name" value="PROTEIN_KINASE_DOM"/>
    <property type="match status" value="1"/>
</dbReference>
<proteinExistence type="inferred from homology"/>
<comment type="similarity">
    <text evidence="6">Belongs to the protein kinase superfamily. STE Ser/Thr protein kinase family. MAP kinase kinase subfamily.</text>
</comment>
<dbReference type="InterPro" id="IPR008271">
    <property type="entry name" value="Ser/Thr_kinase_AS"/>
</dbReference>
<evidence type="ECO:0000256" key="1">
    <source>
        <dbReference type="ARBA" id="ARBA00022527"/>
    </source>
</evidence>
<dbReference type="Pfam" id="PF00069">
    <property type="entry name" value="Pkinase"/>
    <property type="match status" value="1"/>
</dbReference>
<evidence type="ECO:0000313" key="12">
    <source>
        <dbReference type="Proteomes" id="UP000818624"/>
    </source>
</evidence>
<evidence type="ECO:0000256" key="8">
    <source>
        <dbReference type="RuleBase" id="RU000304"/>
    </source>
</evidence>
<dbReference type="PANTHER" id="PTHR47448">
    <property type="entry name" value="DUAL SPECIFICITY MITOGEN-ACTIVATED PROTEIN KINASE KINASE DSOR1-LIKE PROTEIN"/>
    <property type="match status" value="1"/>
</dbReference>
<dbReference type="GO" id="GO:0004708">
    <property type="term" value="F:MAP kinase kinase activity"/>
    <property type="evidence" value="ECO:0007669"/>
    <property type="project" value="UniProtKB-EC"/>
</dbReference>
<feature type="domain" description="Protein kinase" evidence="10">
    <location>
        <begin position="155"/>
        <end position="442"/>
    </location>
</feature>
<name>A0ABY8ET81_MALFU</name>